<evidence type="ECO:0000313" key="2">
    <source>
        <dbReference type="Proteomes" id="UP000578531"/>
    </source>
</evidence>
<reference evidence="1 2" key="1">
    <citation type="journal article" date="2020" name="Genomics">
        <title>Complete, high-quality genomes from long-read metagenomic sequencing of two wolf lichen thalli reveals enigmatic genome architecture.</title>
        <authorList>
            <person name="McKenzie S.K."/>
            <person name="Walston R.F."/>
            <person name="Allen J.L."/>
        </authorList>
    </citation>
    <scope>NUCLEOTIDE SEQUENCE [LARGE SCALE GENOMIC DNA]</scope>
    <source>
        <strain evidence="1">WasteWater2</strain>
    </source>
</reference>
<dbReference type="GeneID" id="59287659"/>
<gene>
    <name evidence="1" type="ORF">HO173_005998</name>
</gene>
<evidence type="ECO:0000313" key="1">
    <source>
        <dbReference type="EMBL" id="KAF6235803.1"/>
    </source>
</evidence>
<sequence>MAGTTMAGTTMAGTTMAGTTMSTTTMAGTTMAGTTMSTTTMAATIMAATTMTITHYHDYHYHSYCRNVAPAHPSHRVLQPPDFVLYLGPGPGEVLENQSVRSTHHIPDILTATTTMAITIYYSNSLLSYGSYDSASHDSASHGSASHGSARMMTRIATYTSKYRNPNGISHTYTIPWYDTTDIPYRGISRQDPEPIPEKWNGIRPYPYHTRIRYGIT</sequence>
<proteinExistence type="predicted"/>
<name>A0A8H6L527_9LECA</name>
<dbReference type="Proteomes" id="UP000578531">
    <property type="component" value="Unassembled WGS sequence"/>
</dbReference>
<keyword evidence="2" id="KW-1185">Reference proteome</keyword>
<accession>A0A8H6L527</accession>
<dbReference type="AlphaFoldDB" id="A0A8H6L527"/>
<comment type="caution">
    <text evidence="1">The sequence shown here is derived from an EMBL/GenBank/DDBJ whole genome shotgun (WGS) entry which is preliminary data.</text>
</comment>
<organism evidence="1 2">
    <name type="scientific">Letharia columbiana</name>
    <dbReference type="NCBI Taxonomy" id="112416"/>
    <lineage>
        <taxon>Eukaryota</taxon>
        <taxon>Fungi</taxon>
        <taxon>Dikarya</taxon>
        <taxon>Ascomycota</taxon>
        <taxon>Pezizomycotina</taxon>
        <taxon>Lecanoromycetes</taxon>
        <taxon>OSLEUM clade</taxon>
        <taxon>Lecanoromycetidae</taxon>
        <taxon>Lecanorales</taxon>
        <taxon>Lecanorineae</taxon>
        <taxon>Parmeliaceae</taxon>
        <taxon>Letharia</taxon>
    </lineage>
</organism>
<dbReference type="RefSeq" id="XP_037165170.1">
    <property type="nucleotide sequence ID" value="XM_037307910.1"/>
</dbReference>
<dbReference type="EMBL" id="JACCJC010000022">
    <property type="protein sequence ID" value="KAF6235803.1"/>
    <property type="molecule type" value="Genomic_DNA"/>
</dbReference>
<protein>
    <submittedName>
        <fullName evidence="1">Uncharacterized protein</fullName>
    </submittedName>
</protein>